<dbReference type="Gene3D" id="3.90.105.20">
    <property type="match status" value="1"/>
</dbReference>
<feature type="coiled-coil region" evidence="2">
    <location>
        <begin position="43"/>
        <end position="70"/>
    </location>
</feature>
<dbReference type="GO" id="GO:0000956">
    <property type="term" value="P:nuclear-transcribed mRNA catabolic process"/>
    <property type="evidence" value="ECO:0007669"/>
    <property type="project" value="TreeGrafter"/>
</dbReference>
<keyword evidence="2" id="KW-0175">Coiled coil</keyword>
<dbReference type="PANTHER" id="PTHR45841:SF1">
    <property type="entry name" value="MRNA TURNOVER PROTEIN 4 HOMOLOG"/>
    <property type="match status" value="1"/>
</dbReference>
<evidence type="ECO:0000256" key="3">
    <source>
        <dbReference type="SAM" id="MobiDB-lite"/>
    </source>
</evidence>
<dbReference type="InterPro" id="IPR051742">
    <property type="entry name" value="Ribosome_Assembly_uL10"/>
</dbReference>
<dbReference type="InterPro" id="IPR043141">
    <property type="entry name" value="Ribosomal_uL10-like_sf"/>
</dbReference>
<evidence type="ECO:0000256" key="2">
    <source>
        <dbReference type="SAM" id="Coils"/>
    </source>
</evidence>
<sequence length="272" mass="31150">MARTKKSARKRFREHDDQGRSSNNNNNKQQRPNNNQQRPLLNENLAEGRVEALEVRVKELEESIKLFATLHKYEHLYVFSYRSSKLASYLNFVKKWNADSFCFPVEPNDTKYLHFIRQTLGFEKDNEIATELHRVTNVLAKPRNGILLTNHDDAEVRASFGKDVISDYASAGFDVSEAVVIQNGHLVKPEDSDAELLCTELLEAGVSAKVLESGHIEVLEDFILCEKGNSLSEKSAELARKLDIKLVPNSIELLCHWTRNKHFEEIKLNEVE</sequence>
<accession>A0A7S0ZIH0</accession>
<gene>
    <name evidence="4" type="ORF">TOLI1172_LOCUS7247</name>
</gene>
<reference evidence="4" key="1">
    <citation type="submission" date="2021-01" db="EMBL/GenBank/DDBJ databases">
        <authorList>
            <person name="Corre E."/>
            <person name="Pelletier E."/>
            <person name="Niang G."/>
            <person name="Scheremetjew M."/>
            <person name="Finn R."/>
            <person name="Kale V."/>
            <person name="Holt S."/>
            <person name="Cochrane G."/>
            <person name="Meng A."/>
            <person name="Brown T."/>
            <person name="Cohen L."/>
        </authorList>
    </citation>
    <scope>NUCLEOTIDE SEQUENCE</scope>
    <source>
        <strain evidence="4">CCMP3278</strain>
    </source>
</reference>
<feature type="compositionally biased region" description="Low complexity" evidence="3">
    <location>
        <begin position="23"/>
        <end position="41"/>
    </location>
</feature>
<dbReference type="GO" id="GO:0003723">
    <property type="term" value="F:RNA binding"/>
    <property type="evidence" value="ECO:0007669"/>
    <property type="project" value="TreeGrafter"/>
</dbReference>
<dbReference type="AlphaFoldDB" id="A0A7S0ZIH0"/>
<proteinExistence type="inferred from homology"/>
<dbReference type="EMBL" id="HBFP01010091">
    <property type="protein sequence ID" value="CAD8822851.1"/>
    <property type="molecule type" value="Transcribed_RNA"/>
</dbReference>
<dbReference type="Gene3D" id="3.30.70.1730">
    <property type="match status" value="1"/>
</dbReference>
<feature type="region of interest" description="Disordered" evidence="3">
    <location>
        <begin position="1"/>
        <end position="41"/>
    </location>
</feature>
<name>A0A7S0ZIH0_9RHOD</name>
<dbReference type="GO" id="GO:0005730">
    <property type="term" value="C:nucleolus"/>
    <property type="evidence" value="ECO:0007669"/>
    <property type="project" value="TreeGrafter"/>
</dbReference>
<evidence type="ECO:0000313" key="4">
    <source>
        <dbReference type="EMBL" id="CAD8822851.1"/>
    </source>
</evidence>
<dbReference type="GO" id="GO:0030687">
    <property type="term" value="C:preribosome, large subunit precursor"/>
    <property type="evidence" value="ECO:0007669"/>
    <property type="project" value="TreeGrafter"/>
</dbReference>
<protein>
    <submittedName>
        <fullName evidence="4">Uncharacterized protein</fullName>
    </submittedName>
</protein>
<dbReference type="GO" id="GO:0042273">
    <property type="term" value="P:ribosomal large subunit biogenesis"/>
    <property type="evidence" value="ECO:0007669"/>
    <property type="project" value="TreeGrafter"/>
</dbReference>
<comment type="similarity">
    <text evidence="1">Belongs to the universal ribosomal protein uL10 family.</text>
</comment>
<dbReference type="PANTHER" id="PTHR45841">
    <property type="entry name" value="MRNA TURNOVER PROTEIN 4 MRTO4"/>
    <property type="match status" value="1"/>
</dbReference>
<dbReference type="GO" id="GO:0006364">
    <property type="term" value="P:rRNA processing"/>
    <property type="evidence" value="ECO:0007669"/>
    <property type="project" value="TreeGrafter"/>
</dbReference>
<evidence type="ECO:0000256" key="1">
    <source>
        <dbReference type="ARBA" id="ARBA00008889"/>
    </source>
</evidence>
<feature type="compositionally biased region" description="Basic residues" evidence="3">
    <location>
        <begin position="1"/>
        <end position="12"/>
    </location>
</feature>
<organism evidence="4">
    <name type="scientific">Timspurckia oligopyrenoides</name>
    <dbReference type="NCBI Taxonomy" id="708627"/>
    <lineage>
        <taxon>Eukaryota</taxon>
        <taxon>Rhodophyta</taxon>
        <taxon>Bangiophyceae</taxon>
        <taxon>Porphyridiales</taxon>
        <taxon>Porphyridiaceae</taxon>
        <taxon>Timspurckia</taxon>
    </lineage>
</organism>
<dbReference type="InterPro" id="IPR043164">
    <property type="entry name" value="Ribosomal_uL10-like_insert_sf"/>
</dbReference>